<protein>
    <recommendedName>
        <fullName evidence="1">PilZ domain-containing protein</fullName>
    </recommendedName>
</protein>
<reference evidence="2 3" key="1">
    <citation type="submission" date="2018-06" db="EMBL/GenBank/DDBJ databases">
        <title>Complete genome of Desulfovibrio indonesiensis P37SLT.</title>
        <authorList>
            <person name="Crispim J.S."/>
            <person name="Vidigal P.M.P."/>
            <person name="Silva L.C.F."/>
            <person name="Laguardia C.N."/>
            <person name="Araujo L.C."/>
            <person name="Dias R.S."/>
            <person name="Sousa M.P."/>
            <person name="Paula S.O."/>
            <person name="Silva C."/>
        </authorList>
    </citation>
    <scope>NUCLEOTIDE SEQUENCE [LARGE SCALE GENOMIC DNA]</scope>
    <source>
        <strain evidence="2 3">P37SLT</strain>
    </source>
</reference>
<evidence type="ECO:0000259" key="1">
    <source>
        <dbReference type="Pfam" id="PF07238"/>
    </source>
</evidence>
<evidence type="ECO:0000313" key="3">
    <source>
        <dbReference type="Proteomes" id="UP000448292"/>
    </source>
</evidence>
<keyword evidence="3" id="KW-1185">Reference proteome</keyword>
<organism evidence="2 3">
    <name type="scientific">Oceanidesulfovibrio indonesiensis</name>
    <dbReference type="NCBI Taxonomy" id="54767"/>
    <lineage>
        <taxon>Bacteria</taxon>
        <taxon>Pseudomonadati</taxon>
        <taxon>Thermodesulfobacteriota</taxon>
        <taxon>Desulfovibrionia</taxon>
        <taxon>Desulfovibrionales</taxon>
        <taxon>Desulfovibrionaceae</taxon>
        <taxon>Oceanidesulfovibrio</taxon>
    </lineage>
</organism>
<dbReference type="Gene3D" id="2.40.10.220">
    <property type="entry name" value="predicted glycosyltransferase like domains"/>
    <property type="match status" value="1"/>
</dbReference>
<name>A0A7M3MFA3_9BACT</name>
<dbReference type="AlphaFoldDB" id="A0A7M3MFA3"/>
<dbReference type="SUPFAM" id="SSF141371">
    <property type="entry name" value="PilZ domain-like"/>
    <property type="match status" value="1"/>
</dbReference>
<proteinExistence type="predicted"/>
<feature type="domain" description="PilZ" evidence="1">
    <location>
        <begin position="33"/>
        <end position="128"/>
    </location>
</feature>
<evidence type="ECO:0000313" key="2">
    <source>
        <dbReference type="EMBL" id="TVM17307.1"/>
    </source>
</evidence>
<sequence>MWGRVDPGVCVCILLAEVRVEEFDFDIPKRDNKRRAFRVNIHGMRVRIPARDVAYPARDLSAVGMCIMASEGTFEWGEVFEIEIIMEDSVYISNLFAKVQRILPDGLVGVSFEELDPRNEAKLDKLVLETQKRMINQKRARETNQDRNSD</sequence>
<dbReference type="GO" id="GO:0035438">
    <property type="term" value="F:cyclic-di-GMP binding"/>
    <property type="evidence" value="ECO:0007669"/>
    <property type="project" value="InterPro"/>
</dbReference>
<dbReference type="EMBL" id="QMIE01000007">
    <property type="protein sequence ID" value="TVM17307.1"/>
    <property type="molecule type" value="Genomic_DNA"/>
</dbReference>
<accession>A0A7M3MFA3</accession>
<dbReference type="Proteomes" id="UP000448292">
    <property type="component" value="Unassembled WGS sequence"/>
</dbReference>
<dbReference type="Pfam" id="PF07238">
    <property type="entry name" value="PilZ"/>
    <property type="match status" value="1"/>
</dbReference>
<comment type="caution">
    <text evidence="2">The sequence shown here is derived from an EMBL/GenBank/DDBJ whole genome shotgun (WGS) entry which is preliminary data.</text>
</comment>
<dbReference type="InterPro" id="IPR009875">
    <property type="entry name" value="PilZ_domain"/>
</dbReference>
<gene>
    <name evidence="2" type="ORF">DPQ33_08970</name>
</gene>